<evidence type="ECO:0000256" key="5">
    <source>
        <dbReference type="ARBA" id="ARBA00023136"/>
    </source>
</evidence>
<comment type="cofactor">
    <cofactor evidence="7">
        <name>Mn(2+)</name>
        <dbReference type="ChEBI" id="CHEBI:29035"/>
    </cofactor>
    <text evidence="7">For phosphodiesterase activity, probably binds 2 Mn(2+) per subunit.</text>
</comment>
<reference evidence="10 11" key="1">
    <citation type="journal article" date="2017" name="Int. J. Syst. Evol. Microbiol.">
        <title>Jeotgalibaca porci sp. nov. and Jeotgalibaca arthritidis sp. nov., isolated from pigs, and emended description of the genus Jeotgalibaca.</title>
        <authorList>
            <person name="Zamora L."/>
            <person name="Perez-Sancho M."/>
            <person name="Dominguez L."/>
            <person name="Fernandez-Garayzabal J.F."/>
            <person name="Vela A.I."/>
        </authorList>
    </citation>
    <scope>NUCLEOTIDE SEQUENCE [LARGE SCALE GENOMIC DNA]</scope>
    <source>
        <strain evidence="10 11">CECT 9157</strain>
    </source>
</reference>
<dbReference type="Gene3D" id="3.10.310.30">
    <property type="match status" value="1"/>
</dbReference>
<dbReference type="InterPro" id="IPR001667">
    <property type="entry name" value="DDH_dom"/>
</dbReference>
<dbReference type="InterPro" id="IPR014528">
    <property type="entry name" value="GdpP/PdeA"/>
</dbReference>
<dbReference type="Pfam" id="PF01368">
    <property type="entry name" value="DHH"/>
    <property type="match status" value="1"/>
</dbReference>
<dbReference type="RefSeq" id="WP_166161854.1">
    <property type="nucleotide sequence ID" value="NZ_CP049740.1"/>
</dbReference>
<evidence type="ECO:0000256" key="8">
    <source>
        <dbReference type="SAM" id="Phobius"/>
    </source>
</evidence>
<name>A0A6G7K9K7_9LACT</name>
<feature type="binding site" evidence="7">
    <location>
        <position position="364"/>
    </location>
    <ligand>
        <name>Mn(2+)</name>
        <dbReference type="ChEBI" id="CHEBI:29035"/>
        <label>1</label>
    </ligand>
</feature>
<evidence type="ECO:0000259" key="9">
    <source>
        <dbReference type="PROSITE" id="PS50887"/>
    </source>
</evidence>
<dbReference type="InterPro" id="IPR051319">
    <property type="entry name" value="Oligoribo/pAp-PDE_c-di-AMP_PDE"/>
</dbReference>
<feature type="domain" description="GGDEF" evidence="9">
    <location>
        <begin position="162"/>
        <end position="316"/>
    </location>
</feature>
<dbReference type="InterPro" id="IPR049553">
    <property type="entry name" value="GdpP-like_PAS"/>
</dbReference>
<dbReference type="EMBL" id="CP049740">
    <property type="protein sequence ID" value="QII81927.1"/>
    <property type="molecule type" value="Genomic_DNA"/>
</dbReference>
<sequence>MKIREKVEKLPPFIRSNRIKVPAYILLISLILFIVLAFITSWKIGLVLLFVIFIVGGLFYYSTDYLIDETNKYISDLSYRIKKGEQEALIQMPIGILLYNEAQEIQWTNPYLLKYFKTKDILGRKIEDVDSELYEWIEKFKNNEMTKVKWGDRYFEMVIQEDIGVLYLMDITDYAKIEEKYQDERLVFGNVIIDNYDEAVQSMNDRKRSNVNNYITNQLTNWANINNVYLKRVDDDRFIGLMNKKTLQKLEQNKFEIVDQIRERTYKQNFPLTLSMGFSYSTGEVLMRWKDIAQLAQANVDLALARGGDQVVVRAENDEARFYGGKTNPMEKRTRIRARMISHALEELIVNADQVFVMGHNYPDMDVIGSCLGIRRIVQMNNKEAWIVLKSEQLSKDVRRMMAVIDKDSNISKSIIGPEKAAEMITENSLITLVDVHKPSMIPAPELMDVSSNVVIIDHHRRGQEFPDNPVLVYIEPYASSASELITELFEYQSNDIDTINKIEATAMLAGIIVDTRNFSLRTGSRTFDAASYLQSNGADTVLIQEALKEDLDTYLERSHLLETMEFVVPGMAVVNGADDRVYDTVLAAQTADTMLSMEDVEASFVITKRTDGRVGISARSLSKVNVQRIMEKLGGGGHLSNAATQIENVSVSEAKKRLEDVLKDEEEKGETR</sequence>
<evidence type="ECO:0000313" key="11">
    <source>
        <dbReference type="Proteomes" id="UP000501451"/>
    </source>
</evidence>
<keyword evidence="11" id="KW-1185">Reference proteome</keyword>
<keyword evidence="4 8" id="KW-1133">Transmembrane helix</keyword>
<gene>
    <name evidence="10" type="ORF">G7057_05340</name>
</gene>
<protein>
    <recommendedName>
        <fullName evidence="6">Cyclic-di-AMP phosphodiesterase</fullName>
        <ecNumber evidence="6">3.1.4.-</ecNumber>
    </recommendedName>
</protein>
<accession>A0A6G7K9K7</accession>
<dbReference type="Pfam" id="PF24898">
    <property type="entry name" value="GGDEF_GdpP"/>
    <property type="match status" value="1"/>
</dbReference>
<dbReference type="EC" id="3.1.4.-" evidence="6"/>
<dbReference type="Pfam" id="PF02272">
    <property type="entry name" value="DHHA1"/>
    <property type="match status" value="1"/>
</dbReference>
<comment type="catalytic activity">
    <reaction evidence="6">
        <text>3',3'-c-di-AMP + H2O = 5'-O-phosphonoadenylyl-(3'-&gt;5')-adenosine + H(+)</text>
        <dbReference type="Rhea" id="RHEA:54420"/>
        <dbReference type="ChEBI" id="CHEBI:15377"/>
        <dbReference type="ChEBI" id="CHEBI:15378"/>
        <dbReference type="ChEBI" id="CHEBI:71500"/>
        <dbReference type="ChEBI" id="CHEBI:138171"/>
    </reaction>
</comment>
<dbReference type="Proteomes" id="UP000501451">
    <property type="component" value="Chromosome"/>
</dbReference>
<feature type="binding site" evidence="7">
    <location>
        <position position="366"/>
    </location>
    <ligand>
        <name>Mn(2+)</name>
        <dbReference type="ChEBI" id="CHEBI:29035"/>
        <label>2</label>
    </ligand>
</feature>
<keyword evidence="5 6" id="KW-0472">Membrane</keyword>
<dbReference type="SUPFAM" id="SSF64182">
    <property type="entry name" value="DHH phosphoesterases"/>
    <property type="match status" value="1"/>
</dbReference>
<dbReference type="PROSITE" id="PS50887">
    <property type="entry name" value="GGDEF"/>
    <property type="match status" value="1"/>
</dbReference>
<dbReference type="KEGG" id="jar:G7057_05340"/>
<evidence type="ECO:0000256" key="2">
    <source>
        <dbReference type="ARBA" id="ARBA00022475"/>
    </source>
</evidence>
<dbReference type="InterPro" id="IPR000160">
    <property type="entry name" value="GGDEF_dom"/>
</dbReference>
<dbReference type="Pfam" id="PF21370">
    <property type="entry name" value="PAS_GdpP"/>
    <property type="match status" value="1"/>
</dbReference>
<evidence type="ECO:0000256" key="7">
    <source>
        <dbReference type="PIRSR" id="PIRSR026583-50"/>
    </source>
</evidence>
<dbReference type="PANTHER" id="PTHR47618:SF2">
    <property type="entry name" value="CYCLIC-DI-AMP PHOSPHODIESTERASE GDPP"/>
    <property type="match status" value="1"/>
</dbReference>
<dbReference type="AlphaFoldDB" id="A0A6G7K9K7"/>
<dbReference type="PIRSF" id="PIRSF026583">
    <property type="entry name" value="YybT"/>
    <property type="match status" value="1"/>
</dbReference>
<dbReference type="GO" id="GO:0003676">
    <property type="term" value="F:nucleic acid binding"/>
    <property type="evidence" value="ECO:0007669"/>
    <property type="project" value="UniProtKB-UniRule"/>
</dbReference>
<keyword evidence="2 6" id="KW-1003">Cell membrane</keyword>
<organism evidence="10 11">
    <name type="scientific">Jeotgalibaca arthritidis</name>
    <dbReference type="NCBI Taxonomy" id="1868794"/>
    <lineage>
        <taxon>Bacteria</taxon>
        <taxon>Bacillati</taxon>
        <taxon>Bacillota</taxon>
        <taxon>Bacilli</taxon>
        <taxon>Lactobacillales</taxon>
        <taxon>Carnobacteriaceae</taxon>
        <taxon>Jeotgalibaca</taxon>
    </lineage>
</organism>
<dbReference type="GO" id="GO:0005886">
    <property type="term" value="C:plasma membrane"/>
    <property type="evidence" value="ECO:0007669"/>
    <property type="project" value="UniProtKB-SubCell"/>
</dbReference>
<dbReference type="PANTHER" id="PTHR47618">
    <property type="entry name" value="BIFUNCTIONAL OLIGORIBONUCLEASE AND PAP PHOSPHATASE NRNA"/>
    <property type="match status" value="1"/>
</dbReference>
<proteinExistence type="inferred from homology"/>
<feature type="binding site" evidence="7">
    <location>
        <position position="435"/>
    </location>
    <ligand>
        <name>Mn(2+)</name>
        <dbReference type="ChEBI" id="CHEBI:29035"/>
        <label>1</label>
    </ligand>
</feature>
<feature type="transmembrane region" description="Helical" evidence="8">
    <location>
        <begin position="21"/>
        <end position="39"/>
    </location>
</feature>
<dbReference type="Gene3D" id="3.30.450.20">
    <property type="entry name" value="PAS domain"/>
    <property type="match status" value="1"/>
</dbReference>
<comment type="function">
    <text evidence="6">Has phosphodiesterase (PDE) activity against cyclic-di-AMP (c-di-AMP).</text>
</comment>
<keyword evidence="6" id="KW-0378">Hydrolase</keyword>
<dbReference type="FunFam" id="3.90.1640.10:FF:000002">
    <property type="entry name" value="Cyclic-di-AMP phosphodiesterase"/>
    <property type="match status" value="1"/>
</dbReference>
<feature type="binding site" evidence="7">
    <location>
        <position position="515"/>
    </location>
    <ligand>
        <name>Mn(2+)</name>
        <dbReference type="ChEBI" id="CHEBI:29035"/>
        <label>2</label>
    </ligand>
</feature>
<feature type="binding site" evidence="7">
    <location>
        <position position="459"/>
    </location>
    <ligand>
        <name>Mn(2+)</name>
        <dbReference type="ChEBI" id="CHEBI:29035"/>
        <label>2</label>
    </ligand>
</feature>
<comment type="similarity">
    <text evidence="6">Belongs to the GdpP/PdeA phosphodiesterase family.</text>
</comment>
<dbReference type="GO" id="GO:0046872">
    <property type="term" value="F:metal ion binding"/>
    <property type="evidence" value="ECO:0007669"/>
    <property type="project" value="UniProtKB-KW"/>
</dbReference>
<feature type="binding site" evidence="7">
    <location>
        <position position="360"/>
    </location>
    <ligand>
        <name>Mn(2+)</name>
        <dbReference type="ChEBI" id="CHEBI:29035"/>
        <label>1</label>
    </ligand>
</feature>
<evidence type="ECO:0000256" key="6">
    <source>
        <dbReference type="PIRNR" id="PIRNR026583"/>
    </source>
</evidence>
<keyword evidence="3 8" id="KW-0812">Transmembrane</keyword>
<dbReference type="InterPro" id="IPR038763">
    <property type="entry name" value="DHH_sf"/>
</dbReference>
<keyword evidence="7" id="KW-0479">Metal-binding</keyword>
<evidence type="ECO:0000256" key="1">
    <source>
        <dbReference type="ARBA" id="ARBA00004651"/>
    </source>
</evidence>
<keyword evidence="7" id="KW-0464">Manganese</keyword>
<dbReference type="GO" id="GO:0016787">
    <property type="term" value="F:hydrolase activity"/>
    <property type="evidence" value="ECO:0007669"/>
    <property type="project" value="UniProtKB-UniRule"/>
</dbReference>
<feature type="transmembrane region" description="Helical" evidence="8">
    <location>
        <begin position="45"/>
        <end position="63"/>
    </location>
</feature>
<comment type="subcellular location">
    <subcellularLocation>
        <location evidence="1">Cell membrane</location>
        <topology evidence="1">Multi-pass membrane protein</topology>
    </subcellularLocation>
</comment>
<dbReference type="InterPro" id="IPR003156">
    <property type="entry name" value="DHHA1_dom"/>
</dbReference>
<feature type="binding site" evidence="7">
    <location>
        <position position="435"/>
    </location>
    <ligand>
        <name>Mn(2+)</name>
        <dbReference type="ChEBI" id="CHEBI:29035"/>
        <label>2</label>
    </ligand>
</feature>
<evidence type="ECO:0000256" key="3">
    <source>
        <dbReference type="ARBA" id="ARBA00022692"/>
    </source>
</evidence>
<dbReference type="Gene3D" id="3.90.1640.10">
    <property type="entry name" value="inorganic pyrophosphatase (n-terminal core)"/>
    <property type="match status" value="1"/>
</dbReference>
<evidence type="ECO:0000256" key="4">
    <source>
        <dbReference type="ARBA" id="ARBA00022989"/>
    </source>
</evidence>
<evidence type="ECO:0000313" key="10">
    <source>
        <dbReference type="EMBL" id="QII81927.1"/>
    </source>
</evidence>